<sequence>MIEEDREASLAFWGMELCILDGTQGAAVLAKWLHDMEILFRLCHGPPMYNHDPEIYQDIGSKLRSGSVVDKLRGVPKMALLGGQYYNDKNMNLVSNPGMIEEDREASLAFWGMESRILDGTQGAAVLAKWLHDMEILFRLCHVGTYL</sequence>
<protein>
    <submittedName>
        <fullName evidence="1">Uncharacterized protein</fullName>
    </submittedName>
</protein>
<proteinExistence type="predicted"/>
<dbReference type="Proteomes" id="UP001187192">
    <property type="component" value="Unassembled WGS sequence"/>
</dbReference>
<comment type="caution">
    <text evidence="1">The sequence shown here is derived from an EMBL/GenBank/DDBJ whole genome shotgun (WGS) entry which is preliminary data.</text>
</comment>
<dbReference type="EMBL" id="BTGU01000037">
    <property type="protein sequence ID" value="GMN51287.1"/>
    <property type="molecule type" value="Genomic_DNA"/>
</dbReference>
<gene>
    <name evidence="1" type="ORF">TIFTF001_020431</name>
</gene>
<reference evidence="1" key="1">
    <citation type="submission" date="2023-07" db="EMBL/GenBank/DDBJ databases">
        <title>draft genome sequence of fig (Ficus carica).</title>
        <authorList>
            <person name="Takahashi T."/>
            <person name="Nishimura K."/>
        </authorList>
    </citation>
    <scope>NUCLEOTIDE SEQUENCE</scope>
</reference>
<evidence type="ECO:0000313" key="2">
    <source>
        <dbReference type="Proteomes" id="UP001187192"/>
    </source>
</evidence>
<organism evidence="1 2">
    <name type="scientific">Ficus carica</name>
    <name type="common">Common fig</name>
    <dbReference type="NCBI Taxonomy" id="3494"/>
    <lineage>
        <taxon>Eukaryota</taxon>
        <taxon>Viridiplantae</taxon>
        <taxon>Streptophyta</taxon>
        <taxon>Embryophyta</taxon>
        <taxon>Tracheophyta</taxon>
        <taxon>Spermatophyta</taxon>
        <taxon>Magnoliopsida</taxon>
        <taxon>eudicotyledons</taxon>
        <taxon>Gunneridae</taxon>
        <taxon>Pentapetalae</taxon>
        <taxon>rosids</taxon>
        <taxon>fabids</taxon>
        <taxon>Rosales</taxon>
        <taxon>Moraceae</taxon>
        <taxon>Ficeae</taxon>
        <taxon>Ficus</taxon>
    </lineage>
</organism>
<evidence type="ECO:0000313" key="1">
    <source>
        <dbReference type="EMBL" id="GMN51287.1"/>
    </source>
</evidence>
<name>A0AA88ADQ0_FICCA</name>
<accession>A0AA88ADQ0</accession>
<keyword evidence="2" id="KW-1185">Reference proteome</keyword>
<dbReference type="AlphaFoldDB" id="A0AA88ADQ0"/>